<dbReference type="GO" id="GO:0046872">
    <property type="term" value="F:metal ion binding"/>
    <property type="evidence" value="ECO:0007669"/>
    <property type="project" value="UniProtKB-KW"/>
</dbReference>
<evidence type="ECO:0000256" key="3">
    <source>
        <dbReference type="ARBA" id="ARBA00022617"/>
    </source>
</evidence>
<keyword evidence="6 8" id="KW-0408">Iron</keyword>
<dbReference type="InterPro" id="IPR002403">
    <property type="entry name" value="Cyt_P450_E_grp-IV"/>
</dbReference>
<feature type="binding site" description="axial binding residue" evidence="8">
    <location>
        <position position="380"/>
    </location>
    <ligand>
        <name>heme</name>
        <dbReference type="ChEBI" id="CHEBI:30413"/>
    </ligand>
    <ligandPart>
        <name>Fe</name>
        <dbReference type="ChEBI" id="CHEBI:18248"/>
    </ligandPart>
</feature>
<gene>
    <name evidence="10" type="ORF">QF025_006862</name>
</gene>
<evidence type="ECO:0000256" key="1">
    <source>
        <dbReference type="ARBA" id="ARBA00001971"/>
    </source>
</evidence>
<dbReference type="PANTHER" id="PTHR24292:SF54">
    <property type="entry name" value="CYP9F3-RELATED"/>
    <property type="match status" value="1"/>
</dbReference>
<dbReference type="AlphaFoldDB" id="A0ABD5CRT8"/>
<comment type="caution">
    <text evidence="10">The sequence shown here is derived from an EMBL/GenBank/DDBJ whole genome shotgun (WGS) entry which is preliminary data.</text>
</comment>
<protein>
    <recommendedName>
        <fullName evidence="12">Cytochrome P450</fullName>
    </recommendedName>
</protein>
<organism evidence="10 11">
    <name type="scientific">Paraburkholderia graminis</name>
    <dbReference type="NCBI Taxonomy" id="60548"/>
    <lineage>
        <taxon>Bacteria</taxon>
        <taxon>Pseudomonadati</taxon>
        <taxon>Pseudomonadota</taxon>
        <taxon>Betaproteobacteria</taxon>
        <taxon>Burkholderiales</taxon>
        <taxon>Burkholderiaceae</taxon>
        <taxon>Paraburkholderia</taxon>
    </lineage>
</organism>
<keyword evidence="7 9" id="KW-0503">Monooxygenase</keyword>
<proteinExistence type="inferred from homology"/>
<dbReference type="Proteomes" id="UP001245184">
    <property type="component" value="Unassembled WGS sequence"/>
</dbReference>
<dbReference type="InterPro" id="IPR036396">
    <property type="entry name" value="Cyt_P450_sf"/>
</dbReference>
<evidence type="ECO:0000256" key="2">
    <source>
        <dbReference type="ARBA" id="ARBA00010617"/>
    </source>
</evidence>
<evidence type="ECO:0000256" key="9">
    <source>
        <dbReference type="RuleBase" id="RU000461"/>
    </source>
</evidence>
<evidence type="ECO:0000256" key="8">
    <source>
        <dbReference type="PIRSR" id="PIRSR602403-1"/>
    </source>
</evidence>
<dbReference type="PRINTS" id="PR00465">
    <property type="entry name" value="EP450IV"/>
</dbReference>
<evidence type="ECO:0000313" key="11">
    <source>
        <dbReference type="Proteomes" id="UP001245184"/>
    </source>
</evidence>
<comment type="similarity">
    <text evidence="2 9">Belongs to the cytochrome P450 family.</text>
</comment>
<keyword evidence="3 8" id="KW-0349">Heme</keyword>
<name>A0ABD5CRT8_9BURK</name>
<sequence length="503" mass="56584">MKVAIRDMADRKIFNCVIAAPHVLHNLTIQQPNSPKVRTVTNYMAHLIKKRAAAQRLRIFSGGVETLVLPNAEIQGKKVEWLLAHEGARSKSGTRARALIEYFHYPVNCHQENLEDSPLHLTLAKATERILSMPSKQLNDIAARHLAHLAELIPAGKTHAVLRLRETLLPLIAKIFHSIIFNAECADEVASTLAANTRNVLRTIKGLSLPDFVLRQTALACIEKELARQSGCEHLFADDNESVCELSMRIRAKHIQGVFFNTGMIQVSEFASHALVAVAQHPDVEQTLLNHSGDNSYIERVLTETLRMFPLFGVTNRVSTEDIALADGLEIKQGVQLLFNFEQHQRVGYEAADTFNPDRWKQTKTSEANYMPFGAGHRRCPAERISRALTKAILLAVLRHYRIHAPIIHDRPLEGGGLCCAFRRGEETSAIRFREALLAYVRMRDRTEHLINSMAKLITFPRIDRAAHRPIPPVSSGCPFRKMLRTRRHEETAGHSRHGCTDA</sequence>
<dbReference type="Gene3D" id="1.10.630.10">
    <property type="entry name" value="Cytochrome P450"/>
    <property type="match status" value="1"/>
</dbReference>
<evidence type="ECO:0000256" key="7">
    <source>
        <dbReference type="ARBA" id="ARBA00023033"/>
    </source>
</evidence>
<dbReference type="InterPro" id="IPR017972">
    <property type="entry name" value="Cyt_P450_CS"/>
</dbReference>
<reference evidence="10 11" key="1">
    <citation type="submission" date="2023-08" db="EMBL/GenBank/DDBJ databases">
        <title>Genome sequencing of plant associated microbes to promote plant fitness in Sorghum bicolor and Oryza sativa.</title>
        <authorList>
            <person name="Coleman-Derr D."/>
        </authorList>
    </citation>
    <scope>NUCLEOTIDE SEQUENCE [LARGE SCALE GENOMIC DNA]</scope>
    <source>
        <strain evidence="10 11">SLBN-33</strain>
    </source>
</reference>
<dbReference type="SUPFAM" id="SSF48264">
    <property type="entry name" value="Cytochrome P450"/>
    <property type="match status" value="1"/>
</dbReference>
<dbReference type="InterPro" id="IPR050476">
    <property type="entry name" value="Insect_CytP450_Detox"/>
</dbReference>
<evidence type="ECO:0000256" key="5">
    <source>
        <dbReference type="ARBA" id="ARBA00023002"/>
    </source>
</evidence>
<dbReference type="GO" id="GO:0004497">
    <property type="term" value="F:monooxygenase activity"/>
    <property type="evidence" value="ECO:0007669"/>
    <property type="project" value="UniProtKB-KW"/>
</dbReference>
<dbReference type="Pfam" id="PF00067">
    <property type="entry name" value="p450"/>
    <property type="match status" value="1"/>
</dbReference>
<accession>A0ABD5CRT8</accession>
<dbReference type="PANTHER" id="PTHR24292">
    <property type="entry name" value="CYTOCHROME P450"/>
    <property type="match status" value="1"/>
</dbReference>
<evidence type="ECO:0008006" key="12">
    <source>
        <dbReference type="Google" id="ProtNLM"/>
    </source>
</evidence>
<dbReference type="CDD" id="cd00302">
    <property type="entry name" value="cytochrome_P450"/>
    <property type="match status" value="1"/>
</dbReference>
<dbReference type="InterPro" id="IPR001128">
    <property type="entry name" value="Cyt_P450"/>
</dbReference>
<keyword evidence="4 8" id="KW-0479">Metal-binding</keyword>
<evidence type="ECO:0000313" key="10">
    <source>
        <dbReference type="EMBL" id="MDR6208061.1"/>
    </source>
</evidence>
<comment type="cofactor">
    <cofactor evidence="1 8">
        <name>heme</name>
        <dbReference type="ChEBI" id="CHEBI:30413"/>
    </cofactor>
</comment>
<evidence type="ECO:0000256" key="6">
    <source>
        <dbReference type="ARBA" id="ARBA00023004"/>
    </source>
</evidence>
<evidence type="ECO:0000256" key="4">
    <source>
        <dbReference type="ARBA" id="ARBA00022723"/>
    </source>
</evidence>
<keyword evidence="5 9" id="KW-0560">Oxidoreductase</keyword>
<dbReference type="EMBL" id="JAVIZN010000003">
    <property type="protein sequence ID" value="MDR6208061.1"/>
    <property type="molecule type" value="Genomic_DNA"/>
</dbReference>
<dbReference type="PROSITE" id="PS00086">
    <property type="entry name" value="CYTOCHROME_P450"/>
    <property type="match status" value="1"/>
</dbReference>